<feature type="coiled-coil region" evidence="4">
    <location>
        <begin position="158"/>
        <end position="185"/>
    </location>
</feature>
<protein>
    <submittedName>
        <fullName evidence="6">Type I restriction-modification system, specificity subunit S</fullName>
        <ecNumber evidence="6">3.1.21.3</ecNumber>
    </submittedName>
</protein>
<dbReference type="InterPro" id="IPR044946">
    <property type="entry name" value="Restrct_endonuc_typeI_TRD_sf"/>
</dbReference>
<dbReference type="InterPro" id="IPR000055">
    <property type="entry name" value="Restrct_endonuc_typeI_TRD"/>
</dbReference>
<dbReference type="HOGENOM" id="CLU_021095_10_1_2"/>
<dbReference type="RefSeq" id="WP_048036456.1">
    <property type="nucleotide sequence ID" value="NZ_CP009509.1"/>
</dbReference>
<evidence type="ECO:0000256" key="3">
    <source>
        <dbReference type="ARBA" id="ARBA00023125"/>
    </source>
</evidence>
<dbReference type="PANTHER" id="PTHR30408">
    <property type="entry name" value="TYPE-1 RESTRICTION ENZYME ECOKI SPECIFICITY PROTEIN"/>
    <property type="match status" value="1"/>
</dbReference>
<organism evidence="6 7">
    <name type="scientific">Methanosarcina mazei WWM610</name>
    <dbReference type="NCBI Taxonomy" id="1434117"/>
    <lineage>
        <taxon>Archaea</taxon>
        <taxon>Methanobacteriati</taxon>
        <taxon>Methanobacteriota</taxon>
        <taxon>Stenosarchaea group</taxon>
        <taxon>Methanomicrobia</taxon>
        <taxon>Methanosarcinales</taxon>
        <taxon>Methanosarcinaceae</taxon>
        <taxon>Methanosarcina</taxon>
    </lineage>
</organism>
<sequence length="394" mass="43535">MNMVEFGSLFRFIRNGMNIKQDKSGEGLPITRIETIADARVDSSRVGYAGLKESDCPEWMMEPGDILFSHINSVEHIGKCAVYYGTPEKLVHGMNLLCLRCDTKKLLPEFAKYLIRSPAFRARLSNFINKAVNQASVSIGNLKTIPVSVPSLEEQKKIADILDRAEALRTKRRAALEQLNELTQAIFIDMFGDPVANPKGWQTIECANICERITVGIVVKPASYYVPSGVPALRSLNIKPGYISLEDLVYFSEHDNNTKLAKTKLKTGDLVIVRTGQPGTSSVVPADLDGINAIDLLIATPKPDIVNSVFLSQFFNSSGGRSIVLTAQRGQVQKHLNVGSLNESCIPLPPIELQKEFSRRVSAVEKLKTAHKSSLAELDELFASLQYRAFRGEL</sequence>
<evidence type="ECO:0000313" key="6">
    <source>
        <dbReference type="EMBL" id="AKB40633.1"/>
    </source>
</evidence>
<dbReference type="Proteomes" id="UP000033058">
    <property type="component" value="Chromosome"/>
</dbReference>
<keyword evidence="3" id="KW-0238">DNA-binding</keyword>
<dbReference type="CDD" id="cd17522">
    <property type="entry name" value="RMtype1_S_MjaORF1531P-TRD1-CR1_like"/>
    <property type="match status" value="1"/>
</dbReference>
<accession>A0A0E3PVX5</accession>
<dbReference type="GO" id="GO:0009035">
    <property type="term" value="F:type I site-specific deoxyribonuclease activity"/>
    <property type="evidence" value="ECO:0007669"/>
    <property type="project" value="UniProtKB-EC"/>
</dbReference>
<keyword evidence="6" id="KW-0378">Hydrolase</keyword>
<keyword evidence="2" id="KW-0680">Restriction system</keyword>
<evidence type="ECO:0000259" key="5">
    <source>
        <dbReference type="Pfam" id="PF01420"/>
    </source>
</evidence>
<proteinExistence type="inferred from homology"/>
<dbReference type="PANTHER" id="PTHR30408:SF12">
    <property type="entry name" value="TYPE I RESTRICTION ENZYME MJAVIII SPECIFICITY SUBUNIT"/>
    <property type="match status" value="1"/>
</dbReference>
<reference evidence="6 7" key="1">
    <citation type="submission" date="2014-07" db="EMBL/GenBank/DDBJ databases">
        <title>Methanogenic archaea and the global carbon cycle.</title>
        <authorList>
            <person name="Henriksen J.R."/>
            <person name="Luke J."/>
            <person name="Reinhart S."/>
            <person name="Benedict M.N."/>
            <person name="Youngblut N.D."/>
            <person name="Metcalf M.E."/>
            <person name="Whitaker R.J."/>
            <person name="Metcalf W.W."/>
        </authorList>
    </citation>
    <scope>NUCLEOTIDE SEQUENCE [LARGE SCALE GENOMIC DNA]</scope>
    <source>
        <strain evidence="6 7">WWM610</strain>
    </source>
</reference>
<dbReference type="GO" id="GO:0009307">
    <property type="term" value="P:DNA restriction-modification system"/>
    <property type="evidence" value="ECO:0007669"/>
    <property type="project" value="UniProtKB-KW"/>
</dbReference>
<dbReference type="EC" id="3.1.21.3" evidence="6"/>
<dbReference type="REBASE" id="109113">
    <property type="entry name" value="S.Mma610ORF1641P"/>
</dbReference>
<comment type="similarity">
    <text evidence="1">Belongs to the type-I restriction system S methylase family.</text>
</comment>
<dbReference type="EMBL" id="CP009509">
    <property type="protein sequence ID" value="AKB40633.1"/>
    <property type="molecule type" value="Genomic_DNA"/>
</dbReference>
<dbReference type="Pfam" id="PF01420">
    <property type="entry name" value="Methylase_S"/>
    <property type="match status" value="1"/>
</dbReference>
<dbReference type="SUPFAM" id="SSF116734">
    <property type="entry name" value="DNA methylase specificity domain"/>
    <property type="match status" value="2"/>
</dbReference>
<dbReference type="GO" id="GO:0003677">
    <property type="term" value="F:DNA binding"/>
    <property type="evidence" value="ECO:0007669"/>
    <property type="project" value="UniProtKB-KW"/>
</dbReference>
<evidence type="ECO:0000256" key="1">
    <source>
        <dbReference type="ARBA" id="ARBA00010923"/>
    </source>
</evidence>
<gene>
    <name evidence="6" type="ORF">MSMAW_1642</name>
</gene>
<name>A0A0E3PVX5_METMZ</name>
<keyword evidence="4" id="KW-0175">Coiled coil</keyword>
<evidence type="ECO:0000256" key="4">
    <source>
        <dbReference type="SAM" id="Coils"/>
    </source>
</evidence>
<evidence type="ECO:0000313" key="7">
    <source>
        <dbReference type="Proteomes" id="UP000033058"/>
    </source>
</evidence>
<dbReference type="PATRIC" id="fig|1434117.4.peg.2093"/>
<evidence type="ECO:0000256" key="2">
    <source>
        <dbReference type="ARBA" id="ARBA00022747"/>
    </source>
</evidence>
<feature type="domain" description="Type I restriction modification DNA specificity" evidence="5">
    <location>
        <begin position="3"/>
        <end position="178"/>
    </location>
</feature>
<dbReference type="GeneID" id="24851351"/>
<dbReference type="Gene3D" id="3.90.220.20">
    <property type="entry name" value="DNA methylase specificity domains"/>
    <property type="match status" value="2"/>
</dbReference>
<dbReference type="AlphaFoldDB" id="A0A0E3PVX5"/>
<dbReference type="InterPro" id="IPR052021">
    <property type="entry name" value="Type-I_RS_S_subunit"/>
</dbReference>